<accession>A0A7W7CD30</accession>
<dbReference type="EMBL" id="JACHMH010000001">
    <property type="protein sequence ID" value="MBB4677658.1"/>
    <property type="molecule type" value="Genomic_DNA"/>
</dbReference>
<dbReference type="PROSITE" id="PS51257">
    <property type="entry name" value="PROKAR_LIPOPROTEIN"/>
    <property type="match status" value="1"/>
</dbReference>
<dbReference type="AlphaFoldDB" id="A0A7W7CD30"/>
<gene>
    <name evidence="2" type="ORF">HNR67_003776</name>
</gene>
<evidence type="ECO:0000256" key="1">
    <source>
        <dbReference type="SAM" id="SignalP"/>
    </source>
</evidence>
<dbReference type="RefSeq" id="WP_185003577.1">
    <property type="nucleotide sequence ID" value="NZ_JACHMH010000001.1"/>
</dbReference>
<reference evidence="2 3" key="1">
    <citation type="submission" date="2020-08" db="EMBL/GenBank/DDBJ databases">
        <title>Sequencing the genomes of 1000 actinobacteria strains.</title>
        <authorList>
            <person name="Klenk H.-P."/>
        </authorList>
    </citation>
    <scope>NUCLEOTIDE SEQUENCE [LARGE SCALE GENOMIC DNA]</scope>
    <source>
        <strain evidence="2 3">DSM 44230</strain>
    </source>
</reference>
<keyword evidence="1" id="KW-0732">Signal</keyword>
<evidence type="ECO:0000313" key="2">
    <source>
        <dbReference type="EMBL" id="MBB4677658.1"/>
    </source>
</evidence>
<name>A0A7W7CD30_9PSEU</name>
<dbReference type="InterPro" id="IPR006311">
    <property type="entry name" value="TAT_signal"/>
</dbReference>
<feature type="signal peptide" evidence="1">
    <location>
        <begin position="1"/>
        <end position="24"/>
    </location>
</feature>
<comment type="caution">
    <text evidence="2">The sequence shown here is derived from an EMBL/GenBank/DDBJ whole genome shotgun (WGS) entry which is preliminary data.</text>
</comment>
<evidence type="ECO:0008006" key="4">
    <source>
        <dbReference type="Google" id="ProtNLM"/>
    </source>
</evidence>
<dbReference type="PROSITE" id="PS51318">
    <property type="entry name" value="TAT"/>
    <property type="match status" value="1"/>
</dbReference>
<sequence>MMTRTQRRGRLAALAGALAVTITAAGCSSASPGLALADQQAVTAYMAAQFDGAFKKLDQELIKPRDEKSTVFWHGRFNERKTDKEIDVFRYQAADKAKPEPPAIFTKSRTSKDMKDNLDQYHPSGSEWDYLLLGERFRSLATTPWVRFPTFTPKDGFNVCLLTGVQTVCAMQDAMKATQKSSPAGLVKEYRQQADGTAELLTGVTLKSFVDARVLSFPEDFKKQMTPPMLESFLRTTVTMDPQGQLKKIEINGIVDKGGPKIEIQVGYEILGKATAKDFPPEPSPLDRTDLPDLNARKDFFNRLAAL</sequence>
<organism evidence="2 3">
    <name type="scientific">Crossiella cryophila</name>
    <dbReference type="NCBI Taxonomy" id="43355"/>
    <lineage>
        <taxon>Bacteria</taxon>
        <taxon>Bacillati</taxon>
        <taxon>Actinomycetota</taxon>
        <taxon>Actinomycetes</taxon>
        <taxon>Pseudonocardiales</taxon>
        <taxon>Pseudonocardiaceae</taxon>
        <taxon>Crossiella</taxon>
    </lineage>
</organism>
<keyword evidence="3" id="KW-1185">Reference proteome</keyword>
<proteinExistence type="predicted"/>
<dbReference type="Proteomes" id="UP000533598">
    <property type="component" value="Unassembled WGS sequence"/>
</dbReference>
<protein>
    <recommendedName>
        <fullName evidence="4">Lipoprotein</fullName>
    </recommendedName>
</protein>
<evidence type="ECO:0000313" key="3">
    <source>
        <dbReference type="Proteomes" id="UP000533598"/>
    </source>
</evidence>
<feature type="chain" id="PRO_5039673264" description="Lipoprotein" evidence="1">
    <location>
        <begin position="25"/>
        <end position="307"/>
    </location>
</feature>